<evidence type="ECO:0000256" key="1">
    <source>
        <dbReference type="ARBA" id="ARBA00004141"/>
    </source>
</evidence>
<organism evidence="8">
    <name type="scientific">Echinostoma caproni</name>
    <dbReference type="NCBI Taxonomy" id="27848"/>
    <lineage>
        <taxon>Eukaryota</taxon>
        <taxon>Metazoa</taxon>
        <taxon>Spiralia</taxon>
        <taxon>Lophotrochozoa</taxon>
        <taxon>Platyhelminthes</taxon>
        <taxon>Trematoda</taxon>
        <taxon>Digenea</taxon>
        <taxon>Plagiorchiida</taxon>
        <taxon>Echinostomata</taxon>
        <taxon>Echinostomatoidea</taxon>
        <taxon>Echinostomatidae</taxon>
        <taxon>Echinostoma</taxon>
    </lineage>
</organism>
<dbReference type="SUPFAM" id="SSF52540">
    <property type="entry name" value="P-loop containing nucleoside triphosphate hydrolases"/>
    <property type="match status" value="1"/>
</dbReference>
<dbReference type="WBParaSite" id="ECPE_0001088601-mRNA-1">
    <property type="protein sequence ID" value="ECPE_0001088601-mRNA-1"/>
    <property type="gene ID" value="ECPE_0001088601"/>
</dbReference>
<feature type="domain" description="ABC transporter family G" evidence="7">
    <location>
        <begin position="44"/>
        <end position="106"/>
    </location>
</feature>
<dbReference type="PANTHER" id="PTHR48041">
    <property type="entry name" value="ABC TRANSPORTER G FAMILY MEMBER 28"/>
    <property type="match status" value="1"/>
</dbReference>
<keyword evidence="2" id="KW-0813">Transport</keyword>
<dbReference type="AlphaFoldDB" id="A0A183AV67"/>
<keyword evidence="3" id="KW-0812">Transmembrane</keyword>
<dbReference type="GO" id="GO:0005886">
    <property type="term" value="C:plasma membrane"/>
    <property type="evidence" value="ECO:0007669"/>
    <property type="project" value="TreeGrafter"/>
</dbReference>
<evidence type="ECO:0000256" key="5">
    <source>
        <dbReference type="ARBA" id="ARBA00023136"/>
    </source>
</evidence>
<evidence type="ECO:0000256" key="2">
    <source>
        <dbReference type="ARBA" id="ARBA00022448"/>
    </source>
</evidence>
<dbReference type="GO" id="GO:0140359">
    <property type="term" value="F:ABC-type transporter activity"/>
    <property type="evidence" value="ECO:0007669"/>
    <property type="project" value="InterPro"/>
</dbReference>
<keyword evidence="5" id="KW-0472">Membrane</keyword>
<proteinExistence type="predicted"/>
<comment type="subcellular location">
    <subcellularLocation>
        <location evidence="1">Membrane</location>
        <topology evidence="1">Multi-pass membrane protein</topology>
    </subcellularLocation>
</comment>
<dbReference type="Gene3D" id="3.40.50.300">
    <property type="entry name" value="P-loop containing nucleotide triphosphate hydrolases"/>
    <property type="match status" value="1"/>
</dbReference>
<reference evidence="8" key="1">
    <citation type="submission" date="2016-06" db="UniProtKB">
        <authorList>
            <consortium name="WormBaseParasite"/>
        </authorList>
    </citation>
    <scope>IDENTIFICATION</scope>
</reference>
<feature type="compositionally biased region" description="Low complexity" evidence="6">
    <location>
        <begin position="180"/>
        <end position="194"/>
    </location>
</feature>
<dbReference type="InterPro" id="IPR043926">
    <property type="entry name" value="ABCG_dom"/>
</dbReference>
<evidence type="ECO:0000256" key="3">
    <source>
        <dbReference type="ARBA" id="ARBA00022692"/>
    </source>
</evidence>
<name>A0A183AV67_9TREM</name>
<dbReference type="InterPro" id="IPR027417">
    <property type="entry name" value="P-loop_NTPase"/>
</dbReference>
<evidence type="ECO:0000256" key="6">
    <source>
        <dbReference type="SAM" id="MobiDB-lite"/>
    </source>
</evidence>
<sequence>LIKDPLVLYLDEPTTGLDAYTAGTVMKTLKRMSNAGRTIVFSIHQPKYSIYRLFDRLTLIANGQMIYHGPAGRNPIDYFRRFGYVLEGYNNPADFLMDTIHGEVPITEASVELGEENEAVMDPEVDVLLPQRSTDASGSLRTTVIQRLLNFWRQSELFESCQQTVNAIARAYKARHVRSRSPSPSGVHSSNPVNAPYWSSSSTPSDRPRLGECRVQSAPVCRLLPSRLHLRGLPVRPAKQIGLCNSDISLR</sequence>
<dbReference type="PANTHER" id="PTHR48041:SF116">
    <property type="entry name" value="PROTEIN BROWN"/>
    <property type="match status" value="1"/>
</dbReference>
<accession>A0A183AV67</accession>
<keyword evidence="4" id="KW-1133">Transmembrane helix</keyword>
<dbReference type="InterPro" id="IPR050352">
    <property type="entry name" value="ABCG_transporters"/>
</dbReference>
<protein>
    <submittedName>
        <fullName evidence="8">ABC2_membrane_7 domain-containing protein</fullName>
    </submittedName>
</protein>
<evidence type="ECO:0000313" key="8">
    <source>
        <dbReference type="WBParaSite" id="ECPE_0001088601-mRNA-1"/>
    </source>
</evidence>
<evidence type="ECO:0000256" key="4">
    <source>
        <dbReference type="ARBA" id="ARBA00022989"/>
    </source>
</evidence>
<feature type="region of interest" description="Disordered" evidence="6">
    <location>
        <begin position="178"/>
        <end position="211"/>
    </location>
</feature>
<dbReference type="Pfam" id="PF19055">
    <property type="entry name" value="ABC2_membrane_7"/>
    <property type="match status" value="1"/>
</dbReference>
<evidence type="ECO:0000259" key="7">
    <source>
        <dbReference type="Pfam" id="PF19055"/>
    </source>
</evidence>